<dbReference type="InterPro" id="IPR036834">
    <property type="entry name" value="Bcl-2-like_sf"/>
</dbReference>
<feature type="domain" description="Bcl-2 Bcl-2 homology region 1-3" evidence="3">
    <location>
        <begin position="51"/>
        <end position="148"/>
    </location>
</feature>
<accession>A0A803TYD1</accession>
<evidence type="ECO:0000313" key="5">
    <source>
        <dbReference type="Proteomes" id="UP000001646"/>
    </source>
</evidence>
<dbReference type="SUPFAM" id="SSF56854">
    <property type="entry name" value="Bcl-2 inhibitors of programmed cell death"/>
    <property type="match status" value="1"/>
</dbReference>
<dbReference type="GO" id="GO:0006915">
    <property type="term" value="P:apoptotic process"/>
    <property type="evidence" value="ECO:0007669"/>
    <property type="project" value="UniProtKB-KW"/>
</dbReference>
<evidence type="ECO:0000259" key="3">
    <source>
        <dbReference type="SMART" id="SM00337"/>
    </source>
</evidence>
<dbReference type="PROSITE" id="PS50062">
    <property type="entry name" value="BCL2_FAMILY"/>
    <property type="match status" value="1"/>
</dbReference>
<name>A0A803TYD1_ANOCA</name>
<protein>
    <recommendedName>
        <fullName evidence="3">Bcl-2 Bcl-2 homology region 1-3 domain-containing protein</fullName>
    </recommendedName>
</protein>
<dbReference type="SMART" id="SM00337">
    <property type="entry name" value="BCL"/>
    <property type="match status" value="1"/>
</dbReference>
<evidence type="ECO:0000313" key="4">
    <source>
        <dbReference type="Ensembl" id="ENSACAP00000040221.1"/>
    </source>
</evidence>
<keyword evidence="2" id="KW-0053">Apoptosis</keyword>
<sequence length="170" mass="19480">MTKCLFCGKQTIISEKTHTHWKLKNKPFRIIQSYLNLAAGKAPKTSLDTEICISLQKMNELDARIFPIISPLQLDTPTQSCEILQHVMQQTFSDGKINWGRIFSIILFGCILVRKMPYTEVHVDNVAECIAAFLLDHESKWLCRHGGLVKSYFSFFLGTWGEIHECSNGW</sequence>
<dbReference type="GO" id="GO:0042981">
    <property type="term" value="P:regulation of apoptotic process"/>
    <property type="evidence" value="ECO:0007669"/>
    <property type="project" value="InterPro"/>
</dbReference>
<keyword evidence="5" id="KW-1185">Reference proteome</keyword>
<evidence type="ECO:0000256" key="2">
    <source>
        <dbReference type="ARBA" id="ARBA00022703"/>
    </source>
</evidence>
<dbReference type="InterPro" id="IPR046371">
    <property type="entry name" value="Bcl-2_BH1-3"/>
</dbReference>
<dbReference type="FunCoup" id="A0A803TYD1">
    <property type="interactions" value="4"/>
</dbReference>
<dbReference type="Proteomes" id="UP000001646">
    <property type="component" value="Unplaced"/>
</dbReference>
<dbReference type="InterPro" id="IPR026298">
    <property type="entry name" value="Bcl-2_fam"/>
</dbReference>
<dbReference type="AlphaFoldDB" id="A0A803TYD1"/>
<dbReference type="InParanoid" id="A0A803TYD1"/>
<reference evidence="4" key="3">
    <citation type="submission" date="2025-09" db="UniProtKB">
        <authorList>
            <consortium name="Ensembl"/>
        </authorList>
    </citation>
    <scope>IDENTIFICATION</scope>
</reference>
<dbReference type="InterPro" id="IPR002475">
    <property type="entry name" value="Bcl2-like"/>
</dbReference>
<dbReference type="Gene3D" id="1.10.437.10">
    <property type="entry name" value="Blc2-like"/>
    <property type="match status" value="1"/>
</dbReference>
<evidence type="ECO:0000256" key="1">
    <source>
        <dbReference type="ARBA" id="ARBA00009458"/>
    </source>
</evidence>
<dbReference type="Pfam" id="PF00452">
    <property type="entry name" value="Bcl-2"/>
    <property type="match status" value="1"/>
</dbReference>
<reference evidence="4" key="2">
    <citation type="submission" date="2025-08" db="UniProtKB">
        <authorList>
            <consortium name="Ensembl"/>
        </authorList>
    </citation>
    <scope>IDENTIFICATION</scope>
</reference>
<dbReference type="Ensembl" id="ENSACAT00000052118.1">
    <property type="protein sequence ID" value="ENSACAP00000040221.1"/>
    <property type="gene ID" value="ENSACAG00000034742.1"/>
</dbReference>
<dbReference type="PANTHER" id="PTHR11256:SF56">
    <property type="entry name" value="BCL-2 BCL-2 HOMOLOGY REGION 1-3 DOMAIN-CONTAINING PROTEIN"/>
    <property type="match status" value="1"/>
</dbReference>
<organism evidence="4 5">
    <name type="scientific">Anolis carolinensis</name>
    <name type="common">Green anole</name>
    <name type="synonym">American chameleon</name>
    <dbReference type="NCBI Taxonomy" id="28377"/>
    <lineage>
        <taxon>Eukaryota</taxon>
        <taxon>Metazoa</taxon>
        <taxon>Chordata</taxon>
        <taxon>Craniata</taxon>
        <taxon>Vertebrata</taxon>
        <taxon>Euteleostomi</taxon>
        <taxon>Lepidosauria</taxon>
        <taxon>Squamata</taxon>
        <taxon>Bifurcata</taxon>
        <taxon>Unidentata</taxon>
        <taxon>Episquamata</taxon>
        <taxon>Toxicofera</taxon>
        <taxon>Iguania</taxon>
        <taxon>Dactyloidae</taxon>
        <taxon>Anolis</taxon>
    </lineage>
</organism>
<reference evidence="4" key="1">
    <citation type="submission" date="2009-12" db="EMBL/GenBank/DDBJ databases">
        <title>The Genome Sequence of Anolis carolinensis (Green Anole Lizard).</title>
        <authorList>
            <consortium name="The Genome Sequencing Platform"/>
            <person name="Di Palma F."/>
            <person name="Alfoldi J."/>
            <person name="Heiman D."/>
            <person name="Young S."/>
            <person name="Grabherr M."/>
            <person name="Johnson J."/>
            <person name="Lander E.S."/>
            <person name="Lindblad-Toh K."/>
        </authorList>
    </citation>
    <scope>NUCLEOTIDE SEQUENCE [LARGE SCALE GENOMIC DNA]</scope>
    <source>
        <strain evidence="4">JBL SC #1</strain>
    </source>
</reference>
<dbReference type="PANTHER" id="PTHR11256">
    <property type="entry name" value="BCL-2 RELATED"/>
    <property type="match status" value="1"/>
</dbReference>
<dbReference type="GeneTree" id="ENSGT01040000244414"/>
<comment type="similarity">
    <text evidence="1">Belongs to the Bcl-2 family.</text>
</comment>
<proteinExistence type="inferred from homology"/>